<reference evidence="1 2" key="1">
    <citation type="journal article" date="2019" name="Int. J. Syst. Evol. Microbiol.">
        <title>The Global Catalogue of Microorganisms (GCM) 10K type strain sequencing project: providing services to taxonomists for standard genome sequencing and annotation.</title>
        <authorList>
            <consortium name="The Broad Institute Genomics Platform"/>
            <consortium name="The Broad Institute Genome Sequencing Center for Infectious Disease"/>
            <person name="Wu L."/>
            <person name="Ma J."/>
        </authorList>
    </citation>
    <scope>NUCLEOTIDE SEQUENCE [LARGE SCALE GENOMIC DNA]</scope>
    <source>
        <strain evidence="1 2">JCM 12140</strain>
    </source>
</reference>
<gene>
    <name evidence="1" type="ORF">GCM10009627_14690</name>
</gene>
<dbReference type="Proteomes" id="UP001501742">
    <property type="component" value="Unassembled WGS sequence"/>
</dbReference>
<dbReference type="EMBL" id="BAAAJX010000005">
    <property type="protein sequence ID" value="GAA1493123.1"/>
    <property type="molecule type" value="Genomic_DNA"/>
</dbReference>
<sequence length="154" mass="15651">MTAILALTGCSGGGPTGSGVARSVSTTEARQSVKDIVDRSAEAVDGDWQVYSGPAVQQCTKGTGGDGAAYTYIKAWEGPSGDPAHDIAVVKTLWEREGITTGPFNSGGSDPILGVRGVGGPTTSISFLAAAHRYTITAVSECADGDALEMRGNE</sequence>
<evidence type="ECO:0008006" key="3">
    <source>
        <dbReference type="Google" id="ProtNLM"/>
    </source>
</evidence>
<dbReference type="RefSeq" id="WP_204606514.1">
    <property type="nucleotide sequence ID" value="NZ_BAAAJX010000005.1"/>
</dbReference>
<organism evidence="1 2">
    <name type="scientific">Curtobacterium herbarum</name>
    <dbReference type="NCBI Taxonomy" id="150122"/>
    <lineage>
        <taxon>Bacteria</taxon>
        <taxon>Bacillati</taxon>
        <taxon>Actinomycetota</taxon>
        <taxon>Actinomycetes</taxon>
        <taxon>Micrococcales</taxon>
        <taxon>Microbacteriaceae</taxon>
        <taxon>Curtobacterium</taxon>
    </lineage>
</organism>
<name>A0ABN1ZBZ2_9MICO</name>
<accession>A0ABN1ZBZ2</accession>
<proteinExistence type="predicted"/>
<evidence type="ECO:0000313" key="1">
    <source>
        <dbReference type="EMBL" id="GAA1493123.1"/>
    </source>
</evidence>
<comment type="caution">
    <text evidence="1">The sequence shown here is derived from an EMBL/GenBank/DDBJ whole genome shotgun (WGS) entry which is preliminary data.</text>
</comment>
<protein>
    <recommendedName>
        <fullName evidence="3">Lipoprotein</fullName>
    </recommendedName>
</protein>
<evidence type="ECO:0000313" key="2">
    <source>
        <dbReference type="Proteomes" id="UP001501742"/>
    </source>
</evidence>
<keyword evidence="2" id="KW-1185">Reference proteome</keyword>